<keyword evidence="5 7" id="KW-0472">Membrane</keyword>
<feature type="transmembrane region" description="Helical" evidence="7">
    <location>
        <begin position="404"/>
        <end position="424"/>
    </location>
</feature>
<feature type="transmembrane region" description="Helical" evidence="7">
    <location>
        <begin position="352"/>
        <end position="373"/>
    </location>
</feature>
<proteinExistence type="inferred from homology"/>
<protein>
    <recommendedName>
        <fullName evidence="12">Threonine/serine exporter-like N-terminal domain-containing protein</fullName>
    </recommendedName>
</protein>
<dbReference type="EMBL" id="ACFG01000032">
    <property type="protein sequence ID" value="EEH63526.1"/>
    <property type="molecule type" value="Genomic_DNA"/>
</dbReference>
<evidence type="ECO:0008006" key="12">
    <source>
        <dbReference type="Google" id="ProtNLM"/>
    </source>
</evidence>
<organism evidence="10 11">
    <name type="scientific">Gleimia coleocanis DSM 15436</name>
    <dbReference type="NCBI Taxonomy" id="525245"/>
    <lineage>
        <taxon>Bacteria</taxon>
        <taxon>Bacillati</taxon>
        <taxon>Actinomycetota</taxon>
        <taxon>Actinomycetes</taxon>
        <taxon>Actinomycetales</taxon>
        <taxon>Actinomycetaceae</taxon>
        <taxon>Gleimia</taxon>
    </lineage>
</organism>
<evidence type="ECO:0000259" key="9">
    <source>
        <dbReference type="Pfam" id="PF12821"/>
    </source>
</evidence>
<feature type="transmembrane region" description="Helical" evidence="7">
    <location>
        <begin position="193"/>
        <end position="210"/>
    </location>
</feature>
<evidence type="ECO:0000256" key="6">
    <source>
        <dbReference type="ARBA" id="ARBA00034125"/>
    </source>
</evidence>
<dbReference type="eggNOG" id="COG2966">
    <property type="taxonomic scope" value="Bacteria"/>
</dbReference>
<dbReference type="Pfam" id="PF12821">
    <property type="entry name" value="ThrE_2"/>
    <property type="match status" value="1"/>
</dbReference>
<dbReference type="Proteomes" id="UP000010301">
    <property type="component" value="Unassembled WGS sequence"/>
</dbReference>
<dbReference type="HOGENOM" id="CLU_027127_0_1_11"/>
<accession>C0W137</accession>
<dbReference type="PANTHER" id="PTHR34390">
    <property type="entry name" value="UPF0442 PROTEIN YJJB-RELATED"/>
    <property type="match status" value="1"/>
</dbReference>
<dbReference type="eggNOG" id="COG3610">
    <property type="taxonomic scope" value="Bacteria"/>
</dbReference>
<evidence type="ECO:0000259" key="8">
    <source>
        <dbReference type="Pfam" id="PF06738"/>
    </source>
</evidence>
<comment type="caution">
    <text evidence="10">The sequence shown here is derived from an EMBL/GenBank/DDBJ whole genome shotgun (WGS) entry which is preliminary data.</text>
</comment>
<dbReference type="Pfam" id="PF06738">
    <property type="entry name" value="ThrE"/>
    <property type="match status" value="1"/>
</dbReference>
<keyword evidence="2" id="KW-1003">Cell membrane</keyword>
<keyword evidence="4 7" id="KW-1133">Transmembrane helix</keyword>
<feature type="transmembrane region" description="Helical" evidence="7">
    <location>
        <begin position="436"/>
        <end position="456"/>
    </location>
</feature>
<feature type="domain" description="Threonine/Serine exporter ThrE" evidence="9">
    <location>
        <begin position="333"/>
        <end position="457"/>
    </location>
</feature>
<comment type="similarity">
    <text evidence="6">Belongs to the ThrE exporter (TC 2.A.79) family.</text>
</comment>
<keyword evidence="11" id="KW-1185">Reference proteome</keyword>
<dbReference type="InterPro" id="IPR050539">
    <property type="entry name" value="ThrE_Dicarb/AminoAcid_Exp"/>
</dbReference>
<dbReference type="InterPro" id="IPR024528">
    <property type="entry name" value="ThrE_2"/>
</dbReference>
<dbReference type="GO" id="GO:0005886">
    <property type="term" value="C:plasma membrane"/>
    <property type="evidence" value="ECO:0007669"/>
    <property type="project" value="UniProtKB-SubCell"/>
</dbReference>
<feature type="transmembrane region" description="Helical" evidence="7">
    <location>
        <begin position="290"/>
        <end position="312"/>
    </location>
</feature>
<gene>
    <name evidence="10" type="ORF">HMPREF0044_1127</name>
</gene>
<dbReference type="PANTHER" id="PTHR34390:SF2">
    <property type="entry name" value="SUCCINATE TRANSPORTER SUBUNIT YJJP-RELATED"/>
    <property type="match status" value="1"/>
</dbReference>
<keyword evidence="3 7" id="KW-0812">Transmembrane</keyword>
<evidence type="ECO:0000256" key="2">
    <source>
        <dbReference type="ARBA" id="ARBA00022475"/>
    </source>
</evidence>
<dbReference type="InterPro" id="IPR010619">
    <property type="entry name" value="ThrE-like_N"/>
</dbReference>
<evidence type="ECO:0000313" key="11">
    <source>
        <dbReference type="Proteomes" id="UP000010301"/>
    </source>
</evidence>
<feature type="transmembrane region" description="Helical" evidence="7">
    <location>
        <begin position="256"/>
        <end position="278"/>
    </location>
</feature>
<feature type="domain" description="Threonine/serine exporter-like N-terminal" evidence="8">
    <location>
        <begin position="67"/>
        <end position="308"/>
    </location>
</feature>
<dbReference type="GO" id="GO:0022857">
    <property type="term" value="F:transmembrane transporter activity"/>
    <property type="evidence" value="ECO:0007669"/>
    <property type="project" value="InterPro"/>
</dbReference>
<evidence type="ECO:0000256" key="3">
    <source>
        <dbReference type="ARBA" id="ARBA00022692"/>
    </source>
</evidence>
<feature type="transmembrane region" description="Helical" evidence="7">
    <location>
        <begin position="324"/>
        <end position="345"/>
    </location>
</feature>
<sequence>MLKKIIDSLKRNNPSQANTPVVSPAENTASHLTDKEFHDRLAQFSASQTELAERQAAADRLIAQTNLVIKLGTLLMAAGAGAYRVKTAMARLAAAVGIEKVQSQVGLTELALTAHTSGTFRTEIVEQRIVGVNADRIDALRVFLRDLQPGMIVEDLDRKLDEIAAKPHLYSRLQLALASGFGCAGFAFLNKGGVVECSVVLFAAFIGQYLRSILLGKRFNHVATWLACAVLSTSFYIAVVSVLLQTTIIDSSHQSGVISTILYLVPGFPLVTSILDLVRLDMLAGIARGFYVMTLMVSAGVATWAVVSVTNWSVEPTVHVPSNLVLLFVMNACATWIAAFCFAILFNSPLKVAFTAGLVGAILNPIRILLVHFGLPNQGLVALTALLVGLVASAIAAQTYFSRVSLSVPAVVIMIPGVPFYRAITALNQGSFETAMASVMEVTFVILAIGAGLGLARILTDRGWAFDQVNLRAAKLSPESIHTVR</sequence>
<evidence type="ECO:0000256" key="5">
    <source>
        <dbReference type="ARBA" id="ARBA00023136"/>
    </source>
</evidence>
<evidence type="ECO:0000313" key="10">
    <source>
        <dbReference type="EMBL" id="EEH63526.1"/>
    </source>
</evidence>
<feature type="transmembrane region" description="Helical" evidence="7">
    <location>
        <begin position="222"/>
        <end position="244"/>
    </location>
</feature>
<comment type="subcellular location">
    <subcellularLocation>
        <location evidence="1">Cell membrane</location>
        <topology evidence="1">Multi-pass membrane protein</topology>
    </subcellularLocation>
</comment>
<feature type="transmembrane region" description="Helical" evidence="7">
    <location>
        <begin position="379"/>
        <end position="397"/>
    </location>
</feature>
<dbReference type="STRING" id="525245.HMPREF0044_1127"/>
<evidence type="ECO:0000256" key="1">
    <source>
        <dbReference type="ARBA" id="ARBA00004651"/>
    </source>
</evidence>
<dbReference type="RefSeq" id="WP_006546297.1">
    <property type="nucleotide sequence ID" value="NZ_DS999541.1"/>
</dbReference>
<dbReference type="AlphaFoldDB" id="C0W137"/>
<dbReference type="GO" id="GO:0015744">
    <property type="term" value="P:succinate transport"/>
    <property type="evidence" value="ECO:0007669"/>
    <property type="project" value="TreeGrafter"/>
</dbReference>
<evidence type="ECO:0000256" key="4">
    <source>
        <dbReference type="ARBA" id="ARBA00022989"/>
    </source>
</evidence>
<evidence type="ECO:0000256" key="7">
    <source>
        <dbReference type="SAM" id="Phobius"/>
    </source>
</evidence>
<name>C0W137_9ACTO</name>
<reference evidence="10 11" key="1">
    <citation type="submission" date="2009-01" db="EMBL/GenBank/DDBJ databases">
        <authorList>
            <person name="Qin X."/>
            <person name="Bachman B."/>
            <person name="Battles P."/>
            <person name="Bell A."/>
            <person name="Bess C."/>
            <person name="Bickham C."/>
            <person name="Chaboub L."/>
            <person name="Chen D."/>
            <person name="Coyle M."/>
            <person name="Deiros D.R."/>
            <person name="Dinh H."/>
            <person name="Forbes L."/>
            <person name="Fowler G."/>
            <person name="Francisco L."/>
            <person name="Fu Q."/>
            <person name="Gubbala S."/>
            <person name="Hale W."/>
            <person name="Han Y."/>
            <person name="Hemphill L."/>
            <person name="Highlander S.K."/>
            <person name="Hirani K."/>
            <person name="Hogues M."/>
            <person name="Jackson L."/>
            <person name="Jakkamsetti A."/>
            <person name="Javaid M."/>
            <person name="Jiang H."/>
            <person name="Korchina V."/>
            <person name="Kovar C."/>
            <person name="Lara F."/>
            <person name="Lee S."/>
            <person name="Mata R."/>
            <person name="Mathew T."/>
            <person name="Moen C."/>
            <person name="Morales K."/>
            <person name="Munidasa M."/>
            <person name="Nazareth L."/>
            <person name="Ngo R."/>
            <person name="Nguyen L."/>
            <person name="Okwuonu G."/>
            <person name="Ongeri F."/>
            <person name="Patil S."/>
            <person name="Petrosino J."/>
            <person name="Pham C."/>
            <person name="Pham P."/>
            <person name="Pu L.-L."/>
            <person name="Puazo M."/>
            <person name="Raj R."/>
            <person name="Reid J."/>
            <person name="Rouhana J."/>
            <person name="Saada N."/>
            <person name="Shang Y."/>
            <person name="Simmons D."/>
            <person name="Thornton R."/>
            <person name="Warren J."/>
            <person name="Weissenberger G."/>
            <person name="Zhang J."/>
            <person name="Zhang L."/>
            <person name="Zhou C."/>
            <person name="Zhu D."/>
            <person name="Muzny D."/>
            <person name="Worley K."/>
            <person name="Gibbs R."/>
        </authorList>
    </citation>
    <scope>NUCLEOTIDE SEQUENCE [LARGE SCALE GENOMIC DNA]</scope>
    <source>
        <strain evidence="10 11">DSM 15436</strain>
    </source>
</reference>